<evidence type="ECO:0000313" key="2">
    <source>
        <dbReference type="Proteomes" id="UP001302368"/>
    </source>
</evidence>
<protein>
    <submittedName>
        <fullName evidence="1">Tail fiber assembly protein</fullName>
    </submittedName>
</protein>
<dbReference type="EMBL" id="CP137744">
    <property type="protein sequence ID" value="WOZ76037.1"/>
    <property type="molecule type" value="Genomic_DNA"/>
</dbReference>
<name>A0ABZ0MLL7_9ENTR</name>
<sequence length="140" mass="15589">MNTCAYSAKQNAFYAIALREDYRATGSWPEDAREISDELYRSLLQGQADGKIIAPDKKGKPVLCEPPAPDAALLIARADAEKKRLMQLAGDNIATLQDAEALEMATDDEKARLLSWRAYRVLLNRVDTARPEWPELPDVA</sequence>
<proteinExistence type="predicted"/>
<dbReference type="Proteomes" id="UP001302368">
    <property type="component" value="Chromosome"/>
</dbReference>
<dbReference type="InterPro" id="IPR003458">
    <property type="entry name" value="Phage_T4_Gp38_tail_assem"/>
</dbReference>
<reference evidence="1 2" key="1">
    <citation type="submission" date="2023-10" db="EMBL/GenBank/DDBJ databases">
        <title>Genome sequencing of the isolated polysaccharide-producing bacterium Kosakonia sacchari KS2022.</title>
        <authorList>
            <person name="Yi X."/>
        </authorList>
    </citation>
    <scope>NUCLEOTIDE SEQUENCE [LARGE SCALE GENOMIC DNA]</scope>
    <source>
        <strain evidence="1 2">KS2022</strain>
    </source>
</reference>
<dbReference type="Pfam" id="PF02413">
    <property type="entry name" value="Caudo_TAP"/>
    <property type="match status" value="1"/>
</dbReference>
<keyword evidence="2" id="KW-1185">Reference proteome</keyword>
<dbReference type="InterPro" id="IPR051220">
    <property type="entry name" value="TFA_Chaperone"/>
</dbReference>
<organism evidence="1 2">
    <name type="scientific">Kosakonia sacchari</name>
    <dbReference type="NCBI Taxonomy" id="1158459"/>
    <lineage>
        <taxon>Bacteria</taxon>
        <taxon>Pseudomonadati</taxon>
        <taxon>Pseudomonadota</taxon>
        <taxon>Gammaproteobacteria</taxon>
        <taxon>Enterobacterales</taxon>
        <taxon>Enterobacteriaceae</taxon>
        <taxon>Kosakonia</taxon>
    </lineage>
</organism>
<dbReference type="PANTHER" id="PTHR34413">
    <property type="entry name" value="PROPHAGE TAIL FIBER ASSEMBLY PROTEIN HOMOLOG TFAE-RELATED-RELATED"/>
    <property type="match status" value="1"/>
</dbReference>
<accession>A0ABZ0MLL7</accession>
<dbReference type="RefSeq" id="WP_305736594.1">
    <property type="nucleotide sequence ID" value="NZ_CP137744.1"/>
</dbReference>
<dbReference type="PANTHER" id="PTHR34413:SF2">
    <property type="entry name" value="PROPHAGE TAIL FIBER ASSEMBLY PROTEIN HOMOLOG TFAE-RELATED"/>
    <property type="match status" value="1"/>
</dbReference>
<evidence type="ECO:0000313" key="1">
    <source>
        <dbReference type="EMBL" id="WOZ76037.1"/>
    </source>
</evidence>
<gene>
    <name evidence="1" type="ORF">Q8Y70_15670</name>
</gene>